<keyword evidence="2" id="KW-1185">Reference proteome</keyword>
<dbReference type="EMBL" id="JYNV01000275">
    <property type="protein sequence ID" value="KZM20567.1"/>
    <property type="molecule type" value="Genomic_DNA"/>
</dbReference>
<comment type="caution">
    <text evidence="1">The sequence shown here is derived from an EMBL/GenBank/DDBJ whole genome shotgun (WGS) entry which is preliminary data.</text>
</comment>
<reference evidence="1 2" key="1">
    <citation type="journal article" date="2016" name="Sci. Rep.">
        <title>Draft genome sequencing and secretome analysis of fungal phytopathogen Ascochyta rabiei provides insight into the necrotrophic effector repertoire.</title>
        <authorList>
            <person name="Verma S."/>
            <person name="Gazara R.K."/>
            <person name="Nizam S."/>
            <person name="Parween S."/>
            <person name="Chattopadhyay D."/>
            <person name="Verma P.K."/>
        </authorList>
    </citation>
    <scope>NUCLEOTIDE SEQUENCE [LARGE SCALE GENOMIC DNA]</scope>
    <source>
        <strain evidence="1 2">ArDII</strain>
    </source>
</reference>
<dbReference type="Proteomes" id="UP000076837">
    <property type="component" value="Unassembled WGS sequence"/>
</dbReference>
<protein>
    <submittedName>
        <fullName evidence="1">Uncharacterized protein</fullName>
    </submittedName>
</protein>
<organism evidence="1 2">
    <name type="scientific">Didymella rabiei</name>
    <name type="common">Chickpea ascochyta blight fungus</name>
    <name type="synonym">Mycosphaerella rabiei</name>
    <dbReference type="NCBI Taxonomy" id="5454"/>
    <lineage>
        <taxon>Eukaryota</taxon>
        <taxon>Fungi</taxon>
        <taxon>Dikarya</taxon>
        <taxon>Ascomycota</taxon>
        <taxon>Pezizomycotina</taxon>
        <taxon>Dothideomycetes</taxon>
        <taxon>Pleosporomycetidae</taxon>
        <taxon>Pleosporales</taxon>
        <taxon>Pleosporineae</taxon>
        <taxon>Didymellaceae</taxon>
        <taxon>Ascochyta</taxon>
    </lineage>
</organism>
<dbReference type="AlphaFoldDB" id="A0A162ZEE9"/>
<evidence type="ECO:0000313" key="1">
    <source>
        <dbReference type="EMBL" id="KZM20567.1"/>
    </source>
</evidence>
<sequence length="112" mass="12307">MKYTYAIFALISGATASGTCQTAPPQQGVALYVGDCSGSGPCGPRNKAFILEHNNGYLTIVNSSKSPRMIVEVQQYGYDYEVTDYEQYWINSGDVCTVKIDFAVQGYHSWKA</sequence>
<gene>
    <name evidence="1" type="ORF">ST47_g8289</name>
</gene>
<name>A0A162ZEE9_DIDRA</name>
<evidence type="ECO:0000313" key="2">
    <source>
        <dbReference type="Proteomes" id="UP000076837"/>
    </source>
</evidence>
<proteinExistence type="predicted"/>
<accession>A0A162ZEE9</accession>